<dbReference type="PROSITE" id="PS51078">
    <property type="entry name" value="ICLR_ED"/>
    <property type="match status" value="1"/>
</dbReference>
<evidence type="ECO:0000259" key="5">
    <source>
        <dbReference type="PROSITE" id="PS51078"/>
    </source>
</evidence>
<dbReference type="PANTHER" id="PTHR30136">
    <property type="entry name" value="HELIX-TURN-HELIX TRANSCRIPTIONAL REGULATOR, ICLR FAMILY"/>
    <property type="match status" value="1"/>
</dbReference>
<dbReference type="SMART" id="SM00346">
    <property type="entry name" value="HTH_ICLR"/>
    <property type="match status" value="1"/>
</dbReference>
<keyword evidence="1" id="KW-0805">Transcription regulation</keyword>
<dbReference type="AlphaFoldDB" id="A0A4Q7NEF0"/>
<evidence type="ECO:0000256" key="2">
    <source>
        <dbReference type="ARBA" id="ARBA00023125"/>
    </source>
</evidence>
<dbReference type="SUPFAM" id="SSF55781">
    <property type="entry name" value="GAF domain-like"/>
    <property type="match status" value="1"/>
</dbReference>
<keyword evidence="7" id="KW-1185">Reference proteome</keyword>
<dbReference type="Pfam" id="PF01614">
    <property type="entry name" value="IclR_C"/>
    <property type="match status" value="1"/>
</dbReference>
<dbReference type="GO" id="GO:0003677">
    <property type="term" value="F:DNA binding"/>
    <property type="evidence" value="ECO:0007669"/>
    <property type="project" value="UniProtKB-KW"/>
</dbReference>
<evidence type="ECO:0000313" key="7">
    <source>
        <dbReference type="Proteomes" id="UP000292445"/>
    </source>
</evidence>
<protein>
    <submittedName>
        <fullName evidence="6">IclR family transcriptional regulator</fullName>
    </submittedName>
</protein>
<dbReference type="InterPro" id="IPR036388">
    <property type="entry name" value="WH-like_DNA-bd_sf"/>
</dbReference>
<dbReference type="RefSeq" id="WP_165404667.1">
    <property type="nucleotide sequence ID" value="NZ_SGXC01000002.1"/>
</dbReference>
<dbReference type="PANTHER" id="PTHR30136:SF34">
    <property type="entry name" value="TRANSCRIPTIONAL REGULATOR"/>
    <property type="match status" value="1"/>
</dbReference>
<comment type="caution">
    <text evidence="6">The sequence shown here is derived from an EMBL/GenBank/DDBJ whole genome shotgun (WGS) entry which is preliminary data.</text>
</comment>
<proteinExistence type="predicted"/>
<keyword evidence="2" id="KW-0238">DNA-binding</keyword>
<evidence type="ECO:0000259" key="4">
    <source>
        <dbReference type="PROSITE" id="PS51077"/>
    </source>
</evidence>
<dbReference type="Proteomes" id="UP000292445">
    <property type="component" value="Unassembled WGS sequence"/>
</dbReference>
<dbReference type="InterPro" id="IPR014757">
    <property type="entry name" value="Tscrpt_reg_IclR_C"/>
</dbReference>
<dbReference type="InterPro" id="IPR050707">
    <property type="entry name" value="HTH_MetabolicPath_Reg"/>
</dbReference>
<feature type="domain" description="HTH iclR-type" evidence="4">
    <location>
        <begin position="14"/>
        <end position="74"/>
    </location>
</feature>
<evidence type="ECO:0000313" key="6">
    <source>
        <dbReference type="EMBL" id="RZS81359.1"/>
    </source>
</evidence>
<dbReference type="GO" id="GO:0003700">
    <property type="term" value="F:DNA-binding transcription factor activity"/>
    <property type="evidence" value="ECO:0007669"/>
    <property type="project" value="TreeGrafter"/>
</dbReference>
<dbReference type="EMBL" id="SGXC01000002">
    <property type="protein sequence ID" value="RZS81359.1"/>
    <property type="molecule type" value="Genomic_DNA"/>
</dbReference>
<dbReference type="Gene3D" id="1.10.10.10">
    <property type="entry name" value="Winged helix-like DNA-binding domain superfamily/Winged helix DNA-binding domain"/>
    <property type="match status" value="1"/>
</dbReference>
<dbReference type="Gene3D" id="3.30.450.40">
    <property type="match status" value="1"/>
</dbReference>
<accession>A0A4Q7NEF0</accession>
<keyword evidence="3" id="KW-0804">Transcription</keyword>
<dbReference type="InterPro" id="IPR036390">
    <property type="entry name" value="WH_DNA-bd_sf"/>
</dbReference>
<evidence type="ECO:0000256" key="1">
    <source>
        <dbReference type="ARBA" id="ARBA00023015"/>
    </source>
</evidence>
<sequence length="264" mass="28855">MTTNEESRDPQSYVRALARGLALMEALGGHPRGRSLTDLAQEASLDRATARRLLLTLGSLGYVRNEDSRYMLAPRALSLGYAYLSSYPFWDVARPLMARLTEKVHQSCSAATLDGPYAVYVARIRSNPHIVDVSRTVGSRVPAYCTSLGRVLLAAQPVDVQRDLLRQLPPARNTLHTVVDTDLLLDMLREIGGQGWALVDQELEPNLRSLAVPVRDGAGKVVAALNISVPEGRASAEELLANYLEPLRKTADELTAALRARESA</sequence>
<reference evidence="6 7" key="1">
    <citation type="submission" date="2019-02" db="EMBL/GenBank/DDBJ databases">
        <title>Genomic Encyclopedia of Type Strains, Phase IV (KMG-IV): sequencing the most valuable type-strain genomes for metagenomic binning, comparative biology and taxonomic classification.</title>
        <authorList>
            <person name="Goeker M."/>
        </authorList>
    </citation>
    <scope>NUCLEOTIDE SEQUENCE [LARGE SCALE GENOMIC DNA]</scope>
    <source>
        <strain evidence="6 7">K24</strain>
    </source>
</reference>
<dbReference type="GO" id="GO:0045892">
    <property type="term" value="P:negative regulation of DNA-templated transcription"/>
    <property type="evidence" value="ECO:0007669"/>
    <property type="project" value="TreeGrafter"/>
</dbReference>
<dbReference type="Pfam" id="PF09339">
    <property type="entry name" value="HTH_IclR"/>
    <property type="match status" value="1"/>
</dbReference>
<evidence type="ECO:0000256" key="3">
    <source>
        <dbReference type="ARBA" id="ARBA00023163"/>
    </source>
</evidence>
<dbReference type="InterPro" id="IPR029016">
    <property type="entry name" value="GAF-like_dom_sf"/>
</dbReference>
<feature type="domain" description="IclR-ED" evidence="5">
    <location>
        <begin position="75"/>
        <end position="260"/>
    </location>
</feature>
<dbReference type="SUPFAM" id="SSF46785">
    <property type="entry name" value="Winged helix' DNA-binding domain"/>
    <property type="match status" value="1"/>
</dbReference>
<dbReference type="InterPro" id="IPR005471">
    <property type="entry name" value="Tscrpt_reg_IclR_N"/>
</dbReference>
<dbReference type="PROSITE" id="PS51077">
    <property type="entry name" value="HTH_ICLR"/>
    <property type="match status" value="1"/>
</dbReference>
<gene>
    <name evidence="6" type="ORF">EV675_3982</name>
</gene>
<organism evidence="6 7">
    <name type="scientific">Pigmentiphaga kullae</name>
    <dbReference type="NCBI Taxonomy" id="151784"/>
    <lineage>
        <taxon>Bacteria</taxon>
        <taxon>Pseudomonadati</taxon>
        <taxon>Pseudomonadota</taxon>
        <taxon>Betaproteobacteria</taxon>
        <taxon>Burkholderiales</taxon>
        <taxon>Alcaligenaceae</taxon>
        <taxon>Pigmentiphaga</taxon>
    </lineage>
</organism>
<name>A0A4Q7NEF0_9BURK</name>